<dbReference type="Proteomes" id="UP001065549">
    <property type="component" value="Unassembled WGS sequence"/>
</dbReference>
<reference evidence="1" key="1">
    <citation type="submission" date="2022-09" db="EMBL/GenBank/DDBJ databases">
        <title>Culturomic study of gut microbiota in children with autism spectrum disorder.</title>
        <authorList>
            <person name="Efimov B.A."/>
            <person name="Chaplin A.V."/>
            <person name="Sokolova S.R."/>
            <person name="Pikina A.P."/>
            <person name="Korzhanova M."/>
            <person name="Belova V."/>
            <person name="Korostin D."/>
        </authorList>
    </citation>
    <scope>NUCLEOTIDE SEQUENCE</scope>
    <source>
        <strain evidence="1">ASD5510</strain>
    </source>
</reference>
<evidence type="ECO:0000313" key="1">
    <source>
        <dbReference type="EMBL" id="MCU7378102.1"/>
    </source>
</evidence>
<dbReference type="AlphaFoldDB" id="A0A9J6QVH5"/>
<accession>A0A9J6QVH5</accession>
<protein>
    <submittedName>
        <fullName evidence="1">Uncharacterized protein</fullName>
    </submittedName>
</protein>
<keyword evidence="2" id="KW-1185">Reference proteome</keyword>
<name>A0A9J6QVH5_9FIRM</name>
<evidence type="ECO:0000313" key="2">
    <source>
        <dbReference type="Proteomes" id="UP001065549"/>
    </source>
</evidence>
<sequence length="64" mass="7578">MQFYCVVQEYYDNGRVSAWITNHVSADGTIPKNRSEERVDKDIYFDYFTDKTEAIKFCDKAKRA</sequence>
<dbReference type="RefSeq" id="WP_269478416.1">
    <property type="nucleotide sequence ID" value="NZ_JAOSHN010000002.1"/>
</dbReference>
<comment type="caution">
    <text evidence="1">The sequence shown here is derived from an EMBL/GenBank/DDBJ whole genome shotgun (WGS) entry which is preliminary data.</text>
</comment>
<organism evidence="1 2">
    <name type="scientific">Hominibacterium faecale</name>
    <dbReference type="NCBI Taxonomy" id="2839743"/>
    <lineage>
        <taxon>Bacteria</taxon>
        <taxon>Bacillati</taxon>
        <taxon>Bacillota</taxon>
        <taxon>Clostridia</taxon>
        <taxon>Peptostreptococcales</taxon>
        <taxon>Anaerovoracaceae</taxon>
        <taxon>Hominibacterium</taxon>
    </lineage>
</organism>
<proteinExistence type="predicted"/>
<dbReference type="EMBL" id="JAOSHN010000002">
    <property type="protein sequence ID" value="MCU7378102.1"/>
    <property type="molecule type" value="Genomic_DNA"/>
</dbReference>
<gene>
    <name evidence="1" type="ORF">OBO34_07010</name>
</gene>